<evidence type="ECO:0000313" key="3">
    <source>
        <dbReference type="Proteomes" id="UP000218231"/>
    </source>
</evidence>
<protein>
    <recommendedName>
        <fullName evidence="4">CUB domain-containing protein</fullName>
    </recommendedName>
</protein>
<dbReference type="AlphaFoldDB" id="A0A2A2LY76"/>
<dbReference type="Proteomes" id="UP000218231">
    <property type="component" value="Unassembled WGS sequence"/>
</dbReference>
<reference evidence="2 3" key="1">
    <citation type="journal article" date="2017" name="Curr. Biol.">
        <title>Genome architecture and evolution of a unichromosomal asexual nematode.</title>
        <authorList>
            <person name="Fradin H."/>
            <person name="Zegar C."/>
            <person name="Gutwein M."/>
            <person name="Lucas J."/>
            <person name="Kovtun M."/>
            <person name="Corcoran D."/>
            <person name="Baugh L.R."/>
            <person name="Kiontke K."/>
            <person name="Gunsalus K."/>
            <person name="Fitch D.H."/>
            <person name="Piano F."/>
        </authorList>
    </citation>
    <scope>NUCLEOTIDE SEQUENCE [LARGE SCALE GENOMIC DNA]</scope>
    <source>
        <strain evidence="2">PF1309</strain>
    </source>
</reference>
<gene>
    <name evidence="2" type="ORF">WR25_10949</name>
</gene>
<accession>A0A2A2LY76</accession>
<evidence type="ECO:0000256" key="1">
    <source>
        <dbReference type="SAM" id="SignalP"/>
    </source>
</evidence>
<name>A0A2A2LY76_9BILA</name>
<proteinExistence type="predicted"/>
<dbReference type="EMBL" id="LIAE01006334">
    <property type="protein sequence ID" value="PAV91130.1"/>
    <property type="molecule type" value="Genomic_DNA"/>
</dbReference>
<evidence type="ECO:0008006" key="4">
    <source>
        <dbReference type="Google" id="ProtNLM"/>
    </source>
</evidence>
<sequence length="140" mass="15170">MLRLLLLNTVLIYYANACIAAPDLEDDGICAGCTLGDETDPRWAAYSLPYSCGGGDVLSFDSWTGFSYTDASTATECRWEVTCANPNARSAYFWNYPSPPNTNCQAAPGPFPELIVVICQPDGTFQYLGDTIGAFICQIP</sequence>
<keyword evidence="3" id="KW-1185">Reference proteome</keyword>
<feature type="chain" id="PRO_5012584480" description="CUB domain-containing protein" evidence="1">
    <location>
        <begin position="21"/>
        <end position="140"/>
    </location>
</feature>
<organism evidence="2 3">
    <name type="scientific">Diploscapter pachys</name>
    <dbReference type="NCBI Taxonomy" id="2018661"/>
    <lineage>
        <taxon>Eukaryota</taxon>
        <taxon>Metazoa</taxon>
        <taxon>Ecdysozoa</taxon>
        <taxon>Nematoda</taxon>
        <taxon>Chromadorea</taxon>
        <taxon>Rhabditida</taxon>
        <taxon>Rhabditina</taxon>
        <taxon>Rhabditomorpha</taxon>
        <taxon>Rhabditoidea</taxon>
        <taxon>Rhabditidae</taxon>
        <taxon>Diploscapter</taxon>
    </lineage>
</organism>
<evidence type="ECO:0000313" key="2">
    <source>
        <dbReference type="EMBL" id="PAV91130.1"/>
    </source>
</evidence>
<feature type="signal peptide" evidence="1">
    <location>
        <begin position="1"/>
        <end position="20"/>
    </location>
</feature>
<keyword evidence="1" id="KW-0732">Signal</keyword>
<comment type="caution">
    <text evidence="2">The sequence shown here is derived from an EMBL/GenBank/DDBJ whole genome shotgun (WGS) entry which is preliminary data.</text>
</comment>